<dbReference type="PANTHER" id="PTHR36931">
    <property type="entry name" value="UPF0153 PROTEIN YEIW"/>
    <property type="match status" value="1"/>
</dbReference>
<dbReference type="Pfam" id="PF03692">
    <property type="entry name" value="CxxCxxCC"/>
    <property type="match status" value="1"/>
</dbReference>
<dbReference type="EMBL" id="LM997413">
    <property type="protein sequence ID" value="CEA01457.1"/>
    <property type="molecule type" value="Genomic_DNA"/>
</dbReference>
<sequence>MNCREGCGACCIAPSITSPIPGMPQGKPAGVACIHLAPDRRCRIFHSPERPAVCAAFMADEQVCGNSGEEALQILTWWEQATAC</sequence>
<organism evidence="1">
    <name type="scientific">Pseudomonas saudimassiliensis</name>
    <dbReference type="NCBI Taxonomy" id="1461581"/>
    <lineage>
        <taxon>Bacteria</taxon>
        <taxon>Pseudomonadati</taxon>
        <taxon>Pseudomonadota</taxon>
        <taxon>Gammaproteobacteria</taxon>
        <taxon>Pseudomonadales</taxon>
        <taxon>Pseudomonadaceae</taxon>
        <taxon>Pseudomonas</taxon>
    </lineage>
</organism>
<dbReference type="InterPro" id="IPR052572">
    <property type="entry name" value="UPF0153_domain"/>
</dbReference>
<dbReference type="PANTHER" id="PTHR36931:SF1">
    <property type="entry name" value="UPF0153 PROTEIN YEIW"/>
    <property type="match status" value="1"/>
</dbReference>
<name>A0A078M7U4_9PSED</name>
<proteinExistence type="predicted"/>
<dbReference type="RefSeq" id="WP_044498107.1">
    <property type="nucleotide sequence ID" value="NZ_LK391969.1"/>
</dbReference>
<reference evidence="1" key="1">
    <citation type="submission" date="2014-07" db="EMBL/GenBank/DDBJ databases">
        <authorList>
            <person name="Urmite Genomes Urmite Genomes"/>
        </authorList>
    </citation>
    <scope>NUCLEOTIDE SEQUENCE</scope>
    <source>
        <strain evidence="1">12M76_air</strain>
    </source>
</reference>
<dbReference type="EMBL" id="LK391969">
    <property type="protein sequence ID" value="CEF25517.1"/>
    <property type="molecule type" value="Genomic_DNA"/>
</dbReference>
<dbReference type="OrthoDB" id="9803986at2"/>
<dbReference type="AlphaFoldDB" id="A0A078M7U4"/>
<evidence type="ECO:0000313" key="1">
    <source>
        <dbReference type="EMBL" id="CEA01457.1"/>
    </source>
</evidence>
<gene>
    <name evidence="1" type="ORF">BN1049_00419</name>
</gene>
<dbReference type="InterPro" id="IPR005358">
    <property type="entry name" value="Puta_zinc/iron-chelating_dom"/>
</dbReference>
<accession>A0A078M7U4</accession>
<protein>
    <submittedName>
        <fullName evidence="1">Proteinase inhibitor</fullName>
    </submittedName>
</protein>
<dbReference type="PATRIC" id="fig|1461581.3.peg.414"/>